<dbReference type="Pfam" id="PF03865">
    <property type="entry name" value="ShlB"/>
    <property type="match status" value="1"/>
</dbReference>
<gene>
    <name evidence="7" type="ORF">EV677_0200</name>
</gene>
<feature type="chain" id="PRO_5020301039" evidence="4">
    <location>
        <begin position="24"/>
        <end position="527"/>
    </location>
</feature>
<keyword evidence="8" id="KW-1185">Reference proteome</keyword>
<dbReference type="Gene3D" id="3.10.20.310">
    <property type="entry name" value="membrane protein fhac"/>
    <property type="match status" value="1"/>
</dbReference>
<keyword evidence="2" id="KW-0812">Transmembrane</keyword>
<evidence type="ECO:0000256" key="3">
    <source>
        <dbReference type="ARBA" id="ARBA00023237"/>
    </source>
</evidence>
<accession>A0A4R6GH73</accession>
<dbReference type="RefSeq" id="WP_112990384.1">
    <property type="nucleotide sequence ID" value="NZ_PTLZ01000001.1"/>
</dbReference>
<dbReference type="EMBL" id="SNWF01000004">
    <property type="protein sequence ID" value="TDN93670.1"/>
    <property type="molecule type" value="Genomic_DNA"/>
</dbReference>
<dbReference type="Proteomes" id="UP000294737">
    <property type="component" value="Unassembled WGS sequence"/>
</dbReference>
<protein>
    <submittedName>
        <fullName evidence="7">Hemolysin activation/secretion protein</fullName>
    </submittedName>
</protein>
<name>A0A4R6GH73_9BURK</name>
<keyword evidence="4" id="KW-0732">Signal</keyword>
<evidence type="ECO:0000313" key="7">
    <source>
        <dbReference type="EMBL" id="TDN93670.1"/>
    </source>
</evidence>
<evidence type="ECO:0000313" key="8">
    <source>
        <dbReference type="Proteomes" id="UP000294737"/>
    </source>
</evidence>
<sequence length="527" mass="56875">MKHRLIPMLVGALLTAVGSISIAADADNTSPHFDINRFDVRGNTLLSAQTVDNTVAPFVGKQRDFADVMGALEALEAAYQARGYELVRIDLPEQELNQGVVILNVVQTKIGNVVVEGNQNFTDANIRNSLPGLREGEIPDLKKISKSLKLANENPVKKTVMKMKSGAVDGEVDATLAVVDESIWSTTVNLDNTGTVATGRTHAGVVLQNANLFGLDHVLSLQYTTTLEEPSSVSVYGIGYHVPLYALGDSLDFFASHSDVNAGTVTAGILDIAVSGKGSMYGARYNQNLATVGNYESKVVYGLDYKEFKNSMQTLGVELGNDVTVHPLSAGYFGSWALPNGDANFGVTLLHNISGGSRGRQPDFDAMRFEADADYTALRFAASATQALPQEWLARAIVNGQYTKDALIPGEQFGAGGASSVRGFDEREVSNDSGMTANFEVYSSPLCRNTDWQCRVLAFYDTAYLTRNHALPGEFKSIAISSIGVGVRLQLRNNVNFQMDYGHVLHAEATATQKGDDRLHARLSLSF</sequence>
<evidence type="ECO:0000259" key="6">
    <source>
        <dbReference type="Pfam" id="PF08479"/>
    </source>
</evidence>
<dbReference type="GO" id="GO:0046819">
    <property type="term" value="P:protein secretion by the type V secretion system"/>
    <property type="evidence" value="ECO:0007669"/>
    <property type="project" value="TreeGrafter"/>
</dbReference>
<evidence type="ECO:0000256" key="1">
    <source>
        <dbReference type="ARBA" id="ARBA00022452"/>
    </source>
</evidence>
<dbReference type="PANTHER" id="PTHR34597:SF6">
    <property type="entry name" value="BLR6126 PROTEIN"/>
    <property type="match status" value="1"/>
</dbReference>
<dbReference type="OrthoDB" id="9763372at2"/>
<evidence type="ECO:0000256" key="4">
    <source>
        <dbReference type="SAM" id="SignalP"/>
    </source>
</evidence>
<feature type="domain" description="Polypeptide-transport-associated ShlB-type" evidence="6">
    <location>
        <begin position="33"/>
        <end position="107"/>
    </location>
</feature>
<evidence type="ECO:0000259" key="5">
    <source>
        <dbReference type="Pfam" id="PF03865"/>
    </source>
</evidence>
<dbReference type="GO" id="GO:0008320">
    <property type="term" value="F:protein transmembrane transporter activity"/>
    <property type="evidence" value="ECO:0007669"/>
    <property type="project" value="TreeGrafter"/>
</dbReference>
<evidence type="ECO:0000256" key="2">
    <source>
        <dbReference type="ARBA" id="ARBA00022692"/>
    </source>
</evidence>
<feature type="domain" description="Haemolysin activator HlyB C-terminal" evidence="5">
    <location>
        <begin position="176"/>
        <end position="488"/>
    </location>
</feature>
<keyword evidence="3" id="KW-0998">Cell outer membrane</keyword>
<dbReference type="AlphaFoldDB" id="A0A4R6GH73"/>
<organism evidence="7 8">
    <name type="scientific">Herminiimonas fonticola</name>
    <dbReference type="NCBI Taxonomy" id="303380"/>
    <lineage>
        <taxon>Bacteria</taxon>
        <taxon>Pseudomonadati</taxon>
        <taxon>Pseudomonadota</taxon>
        <taxon>Betaproteobacteria</taxon>
        <taxon>Burkholderiales</taxon>
        <taxon>Oxalobacteraceae</taxon>
        <taxon>Herminiimonas</taxon>
    </lineage>
</organism>
<keyword evidence="1" id="KW-1134">Transmembrane beta strand</keyword>
<dbReference type="InterPro" id="IPR051544">
    <property type="entry name" value="TPS_OM_transporter"/>
</dbReference>
<feature type="signal peptide" evidence="4">
    <location>
        <begin position="1"/>
        <end position="23"/>
    </location>
</feature>
<dbReference type="Gene3D" id="2.40.160.50">
    <property type="entry name" value="membrane protein fhac: a member of the omp85/tpsb transporter family"/>
    <property type="match status" value="1"/>
</dbReference>
<dbReference type="InterPro" id="IPR005565">
    <property type="entry name" value="Hemolysn_activator_HlyB_C"/>
</dbReference>
<dbReference type="Pfam" id="PF08479">
    <property type="entry name" value="POTRA_2"/>
    <property type="match status" value="1"/>
</dbReference>
<dbReference type="PANTHER" id="PTHR34597">
    <property type="entry name" value="SLR1661 PROTEIN"/>
    <property type="match status" value="1"/>
</dbReference>
<dbReference type="InterPro" id="IPR013686">
    <property type="entry name" value="Polypept-transport_assoc_ShlB"/>
</dbReference>
<reference evidence="7 8" key="1">
    <citation type="submission" date="2019-03" db="EMBL/GenBank/DDBJ databases">
        <title>Genomic Encyclopedia of Type Strains, Phase IV (KMG-IV): sequencing the most valuable type-strain genomes for metagenomic binning, comparative biology and taxonomic classification.</title>
        <authorList>
            <person name="Goeker M."/>
        </authorList>
    </citation>
    <scope>NUCLEOTIDE SEQUENCE [LARGE SCALE GENOMIC DNA]</scope>
    <source>
        <strain evidence="7 8">DSM 18555</strain>
    </source>
</reference>
<proteinExistence type="predicted"/>
<keyword evidence="1" id="KW-0472">Membrane</keyword>
<comment type="caution">
    <text evidence="7">The sequence shown here is derived from an EMBL/GenBank/DDBJ whole genome shotgun (WGS) entry which is preliminary data.</text>
</comment>
<dbReference type="GO" id="GO:0098046">
    <property type="term" value="C:type V protein secretion system complex"/>
    <property type="evidence" value="ECO:0007669"/>
    <property type="project" value="TreeGrafter"/>
</dbReference>